<proteinExistence type="predicted"/>
<sequence length="164" mass="18531">MSMDDWGNLDRLALGLNVVGFALAVVGGALGVLSAVRVGRLRREAGLPESMPGHFQQRQKLLEALEHGPRPREQMIRLRLYARWLRSQRWLELTSVGMTLGQWGFLVKAPFWWWGPFALAFTLFSIAFIVLTERNARPADAFLRRYPEKEPVGDETTGDRGPVA</sequence>
<evidence type="ECO:0000313" key="2">
    <source>
        <dbReference type="EMBL" id="GAA3627670.1"/>
    </source>
</evidence>
<gene>
    <name evidence="2" type="ORF">GCM10022223_51210</name>
</gene>
<evidence type="ECO:0000313" key="3">
    <source>
        <dbReference type="Proteomes" id="UP001501074"/>
    </source>
</evidence>
<name>A0ABP7A9S6_9ACTN</name>
<feature type="transmembrane region" description="Helical" evidence="1">
    <location>
        <begin position="12"/>
        <end position="33"/>
    </location>
</feature>
<dbReference type="EMBL" id="BAAAZO010000010">
    <property type="protein sequence ID" value="GAA3627670.1"/>
    <property type="molecule type" value="Genomic_DNA"/>
</dbReference>
<keyword evidence="3" id="KW-1185">Reference proteome</keyword>
<keyword evidence="1" id="KW-1133">Transmembrane helix</keyword>
<protein>
    <submittedName>
        <fullName evidence="2">Uncharacterized protein</fullName>
    </submittedName>
</protein>
<dbReference type="Proteomes" id="UP001501074">
    <property type="component" value="Unassembled WGS sequence"/>
</dbReference>
<evidence type="ECO:0000256" key="1">
    <source>
        <dbReference type="SAM" id="Phobius"/>
    </source>
</evidence>
<feature type="transmembrane region" description="Helical" evidence="1">
    <location>
        <begin position="111"/>
        <end position="131"/>
    </location>
</feature>
<accession>A0ABP7A9S6</accession>
<comment type="caution">
    <text evidence="2">The sequence shown here is derived from an EMBL/GenBank/DDBJ whole genome shotgun (WGS) entry which is preliminary data.</text>
</comment>
<keyword evidence="1" id="KW-0812">Transmembrane</keyword>
<organism evidence="2 3">
    <name type="scientific">Kineosporia mesophila</name>
    <dbReference type="NCBI Taxonomy" id="566012"/>
    <lineage>
        <taxon>Bacteria</taxon>
        <taxon>Bacillati</taxon>
        <taxon>Actinomycetota</taxon>
        <taxon>Actinomycetes</taxon>
        <taxon>Kineosporiales</taxon>
        <taxon>Kineosporiaceae</taxon>
        <taxon>Kineosporia</taxon>
    </lineage>
</organism>
<reference evidence="3" key="1">
    <citation type="journal article" date="2019" name="Int. J. Syst. Evol. Microbiol.">
        <title>The Global Catalogue of Microorganisms (GCM) 10K type strain sequencing project: providing services to taxonomists for standard genome sequencing and annotation.</title>
        <authorList>
            <consortium name="The Broad Institute Genomics Platform"/>
            <consortium name="The Broad Institute Genome Sequencing Center for Infectious Disease"/>
            <person name="Wu L."/>
            <person name="Ma J."/>
        </authorList>
    </citation>
    <scope>NUCLEOTIDE SEQUENCE [LARGE SCALE GENOMIC DNA]</scope>
    <source>
        <strain evidence="3">JCM 16902</strain>
    </source>
</reference>
<keyword evidence="1" id="KW-0472">Membrane</keyword>